<dbReference type="Ensembl" id="ENSSLUT00000038750.1">
    <property type="protein sequence ID" value="ENSSLUP00000037592.1"/>
    <property type="gene ID" value="ENSSLUG00000016771.1"/>
</dbReference>
<sequence length="79" mass="8997">MPEALKFNTAPGNCCFKFHTREIPLQRVSNITKTHSACQNQAFIVQTIKGRQICYSGTSQWALDVYNQRHNTEGSSQQH</sequence>
<reference evidence="6" key="1">
    <citation type="submission" date="2025-08" db="UniProtKB">
        <authorList>
            <consortium name="Ensembl"/>
        </authorList>
    </citation>
    <scope>IDENTIFICATION</scope>
</reference>
<evidence type="ECO:0000256" key="2">
    <source>
        <dbReference type="ARBA" id="ARBA00022514"/>
    </source>
</evidence>
<dbReference type="GO" id="GO:0008009">
    <property type="term" value="F:chemokine activity"/>
    <property type="evidence" value="ECO:0007669"/>
    <property type="project" value="InterPro"/>
</dbReference>
<comment type="subcellular location">
    <subcellularLocation>
        <location evidence="1">Secreted</location>
    </subcellularLocation>
</comment>
<reference evidence="6" key="2">
    <citation type="submission" date="2025-09" db="UniProtKB">
        <authorList>
            <consortium name="Ensembl"/>
        </authorList>
    </citation>
    <scope>IDENTIFICATION</scope>
</reference>
<protein>
    <recommendedName>
        <fullName evidence="5">Chemokine interleukin-8-like domain-containing protein</fullName>
    </recommendedName>
</protein>
<dbReference type="InterPro" id="IPR039809">
    <property type="entry name" value="Chemokine_b/g/d"/>
</dbReference>
<dbReference type="SMART" id="SM00199">
    <property type="entry name" value="SCY"/>
    <property type="match status" value="1"/>
</dbReference>
<dbReference type="InterPro" id="IPR001811">
    <property type="entry name" value="Chemokine_IL8-like_dom"/>
</dbReference>
<evidence type="ECO:0000259" key="5">
    <source>
        <dbReference type="SMART" id="SM00199"/>
    </source>
</evidence>
<evidence type="ECO:0000313" key="7">
    <source>
        <dbReference type="Proteomes" id="UP000694568"/>
    </source>
</evidence>
<accession>A0A8D0D4B0</accession>
<name>A0A8D0D4B0_SANLU</name>
<dbReference type="PANTHER" id="PTHR12015">
    <property type="entry name" value="SMALL INDUCIBLE CYTOKINE A"/>
    <property type="match status" value="1"/>
</dbReference>
<dbReference type="GO" id="GO:0005615">
    <property type="term" value="C:extracellular space"/>
    <property type="evidence" value="ECO:0007669"/>
    <property type="project" value="UniProtKB-KW"/>
</dbReference>
<dbReference type="Proteomes" id="UP000694568">
    <property type="component" value="Unplaced"/>
</dbReference>
<keyword evidence="2" id="KW-0202">Cytokine</keyword>
<evidence type="ECO:0000256" key="1">
    <source>
        <dbReference type="ARBA" id="ARBA00004613"/>
    </source>
</evidence>
<feature type="domain" description="Chemokine interleukin-8-like" evidence="5">
    <location>
        <begin position="11"/>
        <end position="69"/>
    </location>
</feature>
<dbReference type="GeneTree" id="ENSGT00970000193565"/>
<organism evidence="6 7">
    <name type="scientific">Sander lucioperca</name>
    <name type="common">Pike-perch</name>
    <name type="synonym">Perca lucioperca</name>
    <dbReference type="NCBI Taxonomy" id="283035"/>
    <lineage>
        <taxon>Eukaryota</taxon>
        <taxon>Metazoa</taxon>
        <taxon>Chordata</taxon>
        <taxon>Craniata</taxon>
        <taxon>Vertebrata</taxon>
        <taxon>Euteleostomi</taxon>
        <taxon>Actinopterygii</taxon>
        <taxon>Neopterygii</taxon>
        <taxon>Teleostei</taxon>
        <taxon>Neoteleostei</taxon>
        <taxon>Acanthomorphata</taxon>
        <taxon>Eupercaria</taxon>
        <taxon>Perciformes</taxon>
        <taxon>Percoidei</taxon>
        <taxon>Percidae</taxon>
        <taxon>Luciopercinae</taxon>
        <taxon>Sander</taxon>
    </lineage>
</organism>
<proteinExistence type="predicted"/>
<keyword evidence="3" id="KW-0964">Secreted</keyword>
<keyword evidence="4" id="KW-0732">Signal</keyword>
<dbReference type="GO" id="GO:0006955">
    <property type="term" value="P:immune response"/>
    <property type="evidence" value="ECO:0007669"/>
    <property type="project" value="InterPro"/>
</dbReference>
<keyword evidence="7" id="KW-1185">Reference proteome</keyword>
<dbReference type="AlphaFoldDB" id="A0A8D0D4B0"/>
<dbReference type="Pfam" id="PF00048">
    <property type="entry name" value="IL8"/>
    <property type="match status" value="1"/>
</dbReference>
<dbReference type="PANTHER" id="PTHR12015:SF183">
    <property type="entry name" value="C-C MOTIF CHEMOKINE 3"/>
    <property type="match status" value="1"/>
</dbReference>
<dbReference type="InterPro" id="IPR036048">
    <property type="entry name" value="Interleukin_8-like_sf"/>
</dbReference>
<dbReference type="Gene3D" id="2.40.50.40">
    <property type="match status" value="1"/>
</dbReference>
<evidence type="ECO:0000256" key="3">
    <source>
        <dbReference type="ARBA" id="ARBA00022525"/>
    </source>
</evidence>
<evidence type="ECO:0000313" key="6">
    <source>
        <dbReference type="Ensembl" id="ENSSLUP00000037592.1"/>
    </source>
</evidence>
<evidence type="ECO:0000256" key="4">
    <source>
        <dbReference type="ARBA" id="ARBA00022729"/>
    </source>
</evidence>
<dbReference type="SUPFAM" id="SSF54117">
    <property type="entry name" value="Interleukin 8-like chemokines"/>
    <property type="match status" value="1"/>
</dbReference>
<gene>
    <name evidence="6" type="primary">LOC116040223</name>
</gene>